<evidence type="ECO:0000256" key="1">
    <source>
        <dbReference type="ARBA" id="ARBA00011601"/>
    </source>
</evidence>
<keyword evidence="5" id="KW-1185">Reference proteome</keyword>
<evidence type="ECO:0000313" key="5">
    <source>
        <dbReference type="Proteomes" id="UP001341281"/>
    </source>
</evidence>
<dbReference type="InterPro" id="IPR037464">
    <property type="entry name" value="Taspase1"/>
</dbReference>
<proteinExistence type="predicted"/>
<dbReference type="Proteomes" id="UP001341281">
    <property type="component" value="Chromosome 07"/>
</dbReference>
<dbReference type="InterPro" id="IPR029055">
    <property type="entry name" value="Ntn_hydrolases_N"/>
</dbReference>
<dbReference type="GO" id="GO:0005737">
    <property type="term" value="C:cytoplasm"/>
    <property type="evidence" value="ECO:0007669"/>
    <property type="project" value="TreeGrafter"/>
</dbReference>
<dbReference type="PANTHER" id="PTHR10188:SF8">
    <property type="entry name" value="THREONINE ASPARTASE 1"/>
    <property type="match status" value="1"/>
</dbReference>
<dbReference type="CDD" id="cd04514">
    <property type="entry name" value="Taspase1_like"/>
    <property type="match status" value="1"/>
</dbReference>
<sequence>MQILAPRGSRLIVSKPPRRRRLVVMATGGGASKVGAGAGEEEASASRNTDRRFFVALHVGAGFHAPANEMAYRRAMKRACLAAAAVLREGSGTSLDAVAAAIQILEDDPITNAGRGSNLTESGRVECDASIMDGSTGSFGAVGAIRGVKNPIQVTLHLAKDQMAGSSLLGRIPPMFLVGEGAYQWAKSKGMDLVESTSEANSWLVTENARAQWVKYASLLVNSKKLLEHNTGSGSEHESVQLEAPGTESENIADVKKVLMRSSMEDNSDCIMDTVGVICVDSYGNIASGASSGGIALKVDGRVGLAAMYGSGCWASSKGPFGTPFLVACCATGAGEHLIRGFAARECCISSSLSQSGPASACTKVLHSVVQSSSKMSHDTGAGLLLVQADVLKEGDLFGLEGAELVAAYSSPSFGIGYFGSNMNKPKVSMLRRQEGLSKAVSQFATCIKFHRELSKQ</sequence>
<evidence type="ECO:0000256" key="3">
    <source>
        <dbReference type="PIRSR" id="PIRSR600246-3"/>
    </source>
</evidence>
<dbReference type="AlphaFoldDB" id="A0AAQ3X6P6"/>
<evidence type="ECO:0000313" key="4">
    <source>
        <dbReference type="EMBL" id="WVZ87733.1"/>
    </source>
</evidence>
<dbReference type="Pfam" id="PF01112">
    <property type="entry name" value="Asparaginase_2"/>
    <property type="match status" value="1"/>
</dbReference>
<comment type="subunit">
    <text evidence="1">Heterotetramer of two alpha and two beta chains arranged as a dimer of alpha/beta heterodimers.</text>
</comment>
<dbReference type="InterPro" id="IPR000246">
    <property type="entry name" value="Peptidase_T2"/>
</dbReference>
<organism evidence="4 5">
    <name type="scientific">Paspalum notatum var. saurae</name>
    <dbReference type="NCBI Taxonomy" id="547442"/>
    <lineage>
        <taxon>Eukaryota</taxon>
        <taxon>Viridiplantae</taxon>
        <taxon>Streptophyta</taxon>
        <taxon>Embryophyta</taxon>
        <taxon>Tracheophyta</taxon>
        <taxon>Spermatophyta</taxon>
        <taxon>Magnoliopsida</taxon>
        <taxon>Liliopsida</taxon>
        <taxon>Poales</taxon>
        <taxon>Poaceae</taxon>
        <taxon>PACMAD clade</taxon>
        <taxon>Panicoideae</taxon>
        <taxon>Andropogonodae</taxon>
        <taxon>Paspaleae</taxon>
        <taxon>Paspalinae</taxon>
        <taxon>Paspalum</taxon>
    </lineage>
</organism>
<protein>
    <recommendedName>
        <fullName evidence="6">Threonine aspartase</fullName>
    </recommendedName>
</protein>
<dbReference type="GO" id="GO:0004298">
    <property type="term" value="F:threonine-type endopeptidase activity"/>
    <property type="evidence" value="ECO:0007669"/>
    <property type="project" value="InterPro"/>
</dbReference>
<gene>
    <name evidence="4" type="ORF">U9M48_034326</name>
</gene>
<feature type="site" description="Cleavage; by autolysis" evidence="3">
    <location>
        <begin position="273"/>
        <end position="274"/>
    </location>
</feature>
<dbReference type="PANTHER" id="PTHR10188">
    <property type="entry name" value="L-ASPARAGINASE"/>
    <property type="match status" value="1"/>
</dbReference>
<dbReference type="Gene3D" id="3.60.20.30">
    <property type="entry name" value="(Glycosyl)asparaginase"/>
    <property type="match status" value="1"/>
</dbReference>
<evidence type="ECO:0008006" key="6">
    <source>
        <dbReference type="Google" id="ProtNLM"/>
    </source>
</evidence>
<reference evidence="4 5" key="1">
    <citation type="submission" date="2024-02" db="EMBL/GenBank/DDBJ databases">
        <title>High-quality chromosome-scale genome assembly of Pensacola bahiagrass (Paspalum notatum Flugge var. saurae).</title>
        <authorList>
            <person name="Vega J.M."/>
            <person name="Podio M."/>
            <person name="Orjuela J."/>
            <person name="Siena L.A."/>
            <person name="Pessino S.C."/>
            <person name="Combes M.C."/>
            <person name="Mariac C."/>
            <person name="Albertini E."/>
            <person name="Pupilli F."/>
            <person name="Ortiz J.P.A."/>
            <person name="Leblanc O."/>
        </authorList>
    </citation>
    <scope>NUCLEOTIDE SEQUENCE [LARGE SCALE GENOMIC DNA]</scope>
    <source>
        <strain evidence="4">R1</strain>
        <tissue evidence="4">Leaf</tissue>
    </source>
</reference>
<accession>A0AAQ3X6P6</accession>
<dbReference type="SUPFAM" id="SSF56235">
    <property type="entry name" value="N-terminal nucleophile aminohydrolases (Ntn hydrolases)"/>
    <property type="match status" value="1"/>
</dbReference>
<dbReference type="GO" id="GO:0051604">
    <property type="term" value="P:protein maturation"/>
    <property type="evidence" value="ECO:0007669"/>
    <property type="project" value="TreeGrafter"/>
</dbReference>
<name>A0AAQ3X6P6_PASNO</name>
<evidence type="ECO:0000256" key="2">
    <source>
        <dbReference type="PIRSR" id="PIRSR600246-1"/>
    </source>
</evidence>
<dbReference type="EMBL" id="CP144751">
    <property type="protein sequence ID" value="WVZ87733.1"/>
    <property type="molecule type" value="Genomic_DNA"/>
</dbReference>
<dbReference type="FunFam" id="3.60.20.30:FF:000004">
    <property type="entry name" value="Putative threonine aspartase isoform A"/>
    <property type="match status" value="1"/>
</dbReference>
<feature type="active site" description="Nucleophile" evidence="2">
    <location>
        <position position="274"/>
    </location>
</feature>